<dbReference type="STRING" id="1810919.A0A3D8Q4Y5"/>
<evidence type="ECO:0000313" key="2">
    <source>
        <dbReference type="Proteomes" id="UP000256690"/>
    </source>
</evidence>
<dbReference type="SUPFAM" id="SSF52833">
    <property type="entry name" value="Thioredoxin-like"/>
    <property type="match status" value="1"/>
</dbReference>
<keyword evidence="2" id="KW-1185">Reference proteome</keyword>
<comment type="caution">
    <text evidence="1">The sequence shown here is derived from an EMBL/GenBank/DDBJ whole genome shotgun (WGS) entry which is preliminary data.</text>
</comment>
<dbReference type="InterPro" id="IPR036249">
    <property type="entry name" value="Thioredoxin-like_sf"/>
</dbReference>
<accession>A0A3D8Q4Y5</accession>
<dbReference type="GeneID" id="38121969"/>
<gene>
    <name evidence="1" type="ORF">DSM5745_11599</name>
</gene>
<dbReference type="AlphaFoldDB" id="A0A3D8Q4Y5"/>
<dbReference type="Proteomes" id="UP000256690">
    <property type="component" value="Unassembled WGS sequence"/>
</dbReference>
<evidence type="ECO:0000313" key="1">
    <source>
        <dbReference type="EMBL" id="RDW56730.1"/>
    </source>
</evidence>
<organism evidence="1 2">
    <name type="scientific">Aspergillus mulundensis</name>
    <dbReference type="NCBI Taxonomy" id="1810919"/>
    <lineage>
        <taxon>Eukaryota</taxon>
        <taxon>Fungi</taxon>
        <taxon>Dikarya</taxon>
        <taxon>Ascomycota</taxon>
        <taxon>Pezizomycotina</taxon>
        <taxon>Eurotiomycetes</taxon>
        <taxon>Eurotiomycetidae</taxon>
        <taxon>Eurotiales</taxon>
        <taxon>Aspergillaceae</taxon>
        <taxon>Aspergillus</taxon>
        <taxon>Aspergillus subgen. Nidulantes</taxon>
    </lineage>
</organism>
<reference evidence="1 2" key="1">
    <citation type="journal article" date="2018" name="IMA Fungus">
        <title>IMA Genome-F 9: Draft genome sequence of Annulohypoxylon stygium, Aspergillus mulundensis, Berkeleyomyces basicola (syn. Thielaviopsis basicola), Ceratocystis smalleyi, two Cercospora beticola strains, Coleophoma cylindrospora, Fusarium fracticaudum, Phialophora cf. hyalina, and Morchella septimelata.</title>
        <authorList>
            <person name="Wingfield B.D."/>
            <person name="Bills G.F."/>
            <person name="Dong Y."/>
            <person name="Huang W."/>
            <person name="Nel W.J."/>
            <person name="Swalarsk-Parry B.S."/>
            <person name="Vaghefi N."/>
            <person name="Wilken P.M."/>
            <person name="An Z."/>
            <person name="de Beer Z.W."/>
            <person name="De Vos L."/>
            <person name="Chen L."/>
            <person name="Duong T.A."/>
            <person name="Gao Y."/>
            <person name="Hammerbacher A."/>
            <person name="Kikkert J.R."/>
            <person name="Li Y."/>
            <person name="Li H."/>
            <person name="Li K."/>
            <person name="Li Q."/>
            <person name="Liu X."/>
            <person name="Ma X."/>
            <person name="Naidoo K."/>
            <person name="Pethybridge S.J."/>
            <person name="Sun J."/>
            <person name="Steenkamp E.T."/>
            <person name="van der Nest M.A."/>
            <person name="van Wyk S."/>
            <person name="Wingfield M.J."/>
            <person name="Xiong C."/>
            <person name="Yue Q."/>
            <person name="Zhang X."/>
        </authorList>
    </citation>
    <scope>NUCLEOTIDE SEQUENCE [LARGE SCALE GENOMIC DNA]</scope>
    <source>
        <strain evidence="1 2">DSM 5745</strain>
    </source>
</reference>
<protein>
    <recommendedName>
        <fullName evidence="3">Thioredoxin domain-containing protein</fullName>
    </recommendedName>
</protein>
<evidence type="ECO:0008006" key="3">
    <source>
        <dbReference type="Google" id="ProtNLM"/>
    </source>
</evidence>
<name>A0A3D8Q4Y5_9EURO</name>
<proteinExistence type="predicted"/>
<dbReference type="RefSeq" id="XP_026597822.1">
    <property type="nucleotide sequence ID" value="XM_026753615.1"/>
</dbReference>
<dbReference type="EMBL" id="PVWQ01000063">
    <property type="protein sequence ID" value="RDW56730.1"/>
    <property type="molecule type" value="Genomic_DNA"/>
</dbReference>
<sequence length="117" mass="12884">MPAIQITTKAEFDALLESHPYVTLVATTSKNALNRLVGPTFNKKADEYASIAGKYALARFNIDEVPGIAEELNADINRTPILINIRGGEVHESWMVHAPQMVQQFVDRFAAKATEGN</sequence>
<dbReference type="Gene3D" id="3.40.30.10">
    <property type="entry name" value="Glutaredoxin"/>
    <property type="match status" value="1"/>
</dbReference>
<dbReference type="OrthoDB" id="10263751at2759"/>